<feature type="domain" description="Glycosyl transferase CAP10" evidence="3">
    <location>
        <begin position="319"/>
        <end position="650"/>
    </location>
</feature>
<name>M7SC14_EUTLA</name>
<reference evidence="5" key="1">
    <citation type="journal article" date="2013" name="Genome Announc.">
        <title>Draft genome sequence of the grapevine dieback fungus Eutypa lata UCR-EL1.</title>
        <authorList>
            <person name="Blanco-Ulate B."/>
            <person name="Rolshausen P.E."/>
            <person name="Cantu D."/>
        </authorList>
    </citation>
    <scope>NUCLEOTIDE SEQUENCE [LARGE SCALE GENOMIC DNA]</scope>
    <source>
        <strain evidence="5">UCR-EL1</strain>
    </source>
</reference>
<dbReference type="HOGENOM" id="CLU_005027_4_2_1"/>
<evidence type="ECO:0000313" key="5">
    <source>
        <dbReference type="Proteomes" id="UP000012174"/>
    </source>
</evidence>
<feature type="compositionally biased region" description="Basic and acidic residues" evidence="1">
    <location>
        <begin position="268"/>
        <end position="288"/>
    </location>
</feature>
<evidence type="ECO:0000259" key="3">
    <source>
        <dbReference type="SMART" id="SM00672"/>
    </source>
</evidence>
<evidence type="ECO:0000313" key="4">
    <source>
        <dbReference type="EMBL" id="EMR63744.1"/>
    </source>
</evidence>
<dbReference type="OrthoDB" id="541052at2759"/>
<dbReference type="InterPro" id="IPR006598">
    <property type="entry name" value="CAP10"/>
</dbReference>
<dbReference type="SMART" id="SM00672">
    <property type="entry name" value="CAP10"/>
    <property type="match status" value="1"/>
</dbReference>
<dbReference type="OMA" id="DHYNSTH"/>
<keyword evidence="2" id="KW-1133">Transmembrane helix</keyword>
<gene>
    <name evidence="4" type="ORF">UCREL1_9301</name>
</gene>
<dbReference type="PANTHER" id="PTHR12203">
    <property type="entry name" value="KDEL LYS-ASP-GLU-LEU CONTAINING - RELATED"/>
    <property type="match status" value="1"/>
</dbReference>
<dbReference type="eggNOG" id="KOG2458">
    <property type="taxonomic scope" value="Eukaryota"/>
</dbReference>
<dbReference type="Pfam" id="PF05686">
    <property type="entry name" value="Glyco_transf_90"/>
    <property type="match status" value="1"/>
</dbReference>
<dbReference type="EMBL" id="KB707179">
    <property type="protein sequence ID" value="EMR63744.1"/>
    <property type="molecule type" value="Genomic_DNA"/>
</dbReference>
<dbReference type="KEGG" id="ela:UCREL1_9301"/>
<dbReference type="PANTHER" id="PTHR12203:SF22">
    <property type="entry name" value="CAPSULE ASSOCIATED PROTEIN"/>
    <property type="match status" value="1"/>
</dbReference>
<dbReference type="InterPro" id="IPR051091">
    <property type="entry name" value="O-Glucosyltr/Glycosyltrsf_90"/>
</dbReference>
<feature type="transmembrane region" description="Helical" evidence="2">
    <location>
        <begin position="26"/>
        <end position="46"/>
    </location>
</feature>
<evidence type="ECO:0000256" key="1">
    <source>
        <dbReference type="SAM" id="MobiDB-lite"/>
    </source>
</evidence>
<keyword evidence="2" id="KW-0472">Membrane</keyword>
<feature type="region of interest" description="Disordered" evidence="1">
    <location>
        <begin position="254"/>
        <end position="291"/>
    </location>
</feature>
<accession>M7SC14</accession>
<dbReference type="AlphaFoldDB" id="M7SC14"/>
<evidence type="ECO:0000256" key="2">
    <source>
        <dbReference type="SAM" id="Phobius"/>
    </source>
</evidence>
<organism evidence="4 5">
    <name type="scientific">Eutypa lata (strain UCR-EL1)</name>
    <name type="common">Grapevine dieback disease fungus</name>
    <name type="synonym">Eutypa armeniacae</name>
    <dbReference type="NCBI Taxonomy" id="1287681"/>
    <lineage>
        <taxon>Eukaryota</taxon>
        <taxon>Fungi</taxon>
        <taxon>Dikarya</taxon>
        <taxon>Ascomycota</taxon>
        <taxon>Pezizomycotina</taxon>
        <taxon>Sordariomycetes</taxon>
        <taxon>Xylariomycetidae</taxon>
        <taxon>Xylariales</taxon>
        <taxon>Diatrypaceae</taxon>
        <taxon>Eutypa</taxon>
    </lineage>
</organism>
<proteinExistence type="predicted"/>
<keyword evidence="2" id="KW-0812">Transmembrane</keyword>
<dbReference type="Proteomes" id="UP000012174">
    <property type="component" value="Unassembled WGS sequence"/>
</dbReference>
<protein>
    <submittedName>
        <fullName evidence="4">Putative capsular associated protein</fullName>
    </submittedName>
</protein>
<sequence length="676" mass="77600">MQTRISSWLSSLPDGHLHSSLRWQAVLRYGTIAFIISIALSSIFLFTGPEGALIDTSSNLFHNFWNHRKNATHPIEQLISDARAYHKILLEQQSFNISSAAQRYRKRRQRHPPPGFDAWFNYAASHDAIIVESFFDRIYSDLAPYWALDPQTIAERASSWYHVVRVRNGVANGTGNTENMVPWLQLWTDLVSEAAPYLPDVDMPINYMDESRLIVPWEKIKEYVDVERSYRSEIPLDQVVSNYTGLAKVDEMVEGRRKREEGEGEGEGAEKGEGEGKGEGEEEPERRKPYNPAWIGDANYWDLTRAACAPDSLSRDVPPIENIDALPQFPQDWDPDYQYHGYVRNFTAALDPCQQPHLRDMHGTFIEPLTLSTSKELIPLFGGSKLSVNNEILIPGAMYLTDDPFYSGGESHGPPWAHKKTGVVWRGVASGGRNKKENWAHFQRHRLIEMLNGTTVAEIERNESSPASTEPARAPTFEMPPLSKYDFPRRRDGQVGHWLRQFADAGFVNLLCFPADSNCSYVAPWFEEVPSVPMAEQYQYKFMPDVDGNSFSARFRGLLSSTSLPLKATIYTEWHDDRLVPWLHFAPLDNTMQDLYAVLDYFTRNRDGDNAARFLAEEGTAWGAKVLRRDDMLLYVWRLLLEFARVCDEKRVWLGYVEDLQEQHQQHQQQEQEQEQ</sequence>
<keyword evidence="5" id="KW-1185">Reference proteome</keyword>